<organism evidence="2 3">
    <name type="scientific">Clostridium oceanicum</name>
    <dbReference type="NCBI Taxonomy" id="1543"/>
    <lineage>
        <taxon>Bacteria</taxon>
        <taxon>Bacillati</taxon>
        <taxon>Bacillota</taxon>
        <taxon>Clostridia</taxon>
        <taxon>Eubacteriales</taxon>
        <taxon>Clostridiaceae</taxon>
        <taxon>Clostridium</taxon>
    </lineage>
</organism>
<keyword evidence="1" id="KW-1133">Transmembrane helix</keyword>
<dbReference type="EMBL" id="BAAACG010000009">
    <property type="protein sequence ID" value="GAA0740559.1"/>
    <property type="molecule type" value="Genomic_DNA"/>
</dbReference>
<evidence type="ECO:0000313" key="3">
    <source>
        <dbReference type="Proteomes" id="UP001501510"/>
    </source>
</evidence>
<keyword evidence="1" id="KW-0472">Membrane</keyword>
<evidence type="ECO:0000256" key="1">
    <source>
        <dbReference type="SAM" id="Phobius"/>
    </source>
</evidence>
<evidence type="ECO:0000313" key="2">
    <source>
        <dbReference type="EMBL" id="GAA0740559.1"/>
    </source>
</evidence>
<feature type="transmembrane region" description="Helical" evidence="1">
    <location>
        <begin position="42"/>
        <end position="59"/>
    </location>
</feature>
<dbReference type="RefSeq" id="WP_343761422.1">
    <property type="nucleotide sequence ID" value="NZ_BAAACG010000009.1"/>
</dbReference>
<name>A0ABN1JIL2_9CLOT</name>
<sequence length="143" mass="17542">MIVKFSSLYKNYLKGENRIKIIFFLAFLIIFLSQYYGRKILWIMIISGALAIIQLYFIIKQMRYIEKFDYIFLRLEDTKFKIINDSIMINKVKKCNMDDKVIEIIDFSNKRYTISLKWIEENKREYVIDYFDKIRKNIKKKTK</sequence>
<keyword evidence="1" id="KW-0812">Transmembrane</keyword>
<gene>
    <name evidence="2" type="ORF">GCM10008906_20710</name>
</gene>
<comment type="caution">
    <text evidence="2">The sequence shown here is derived from an EMBL/GenBank/DDBJ whole genome shotgun (WGS) entry which is preliminary data.</text>
</comment>
<protein>
    <recommendedName>
        <fullName evidence="4">YcxB-like protein domain-containing protein</fullName>
    </recommendedName>
</protein>
<proteinExistence type="predicted"/>
<accession>A0ABN1JIL2</accession>
<evidence type="ECO:0008006" key="4">
    <source>
        <dbReference type="Google" id="ProtNLM"/>
    </source>
</evidence>
<keyword evidence="3" id="KW-1185">Reference proteome</keyword>
<dbReference type="Proteomes" id="UP001501510">
    <property type="component" value="Unassembled WGS sequence"/>
</dbReference>
<reference evidence="2 3" key="1">
    <citation type="journal article" date="2019" name="Int. J. Syst. Evol. Microbiol.">
        <title>The Global Catalogue of Microorganisms (GCM) 10K type strain sequencing project: providing services to taxonomists for standard genome sequencing and annotation.</title>
        <authorList>
            <consortium name="The Broad Institute Genomics Platform"/>
            <consortium name="The Broad Institute Genome Sequencing Center for Infectious Disease"/>
            <person name="Wu L."/>
            <person name="Ma J."/>
        </authorList>
    </citation>
    <scope>NUCLEOTIDE SEQUENCE [LARGE SCALE GENOMIC DNA]</scope>
    <source>
        <strain evidence="2 3">JCM 1407</strain>
    </source>
</reference>
<feature type="transmembrane region" description="Helical" evidence="1">
    <location>
        <begin position="21"/>
        <end position="36"/>
    </location>
</feature>